<evidence type="ECO:0000256" key="7">
    <source>
        <dbReference type="PROSITE-ProRule" id="PRU00042"/>
    </source>
</evidence>
<evidence type="ECO:0000256" key="5">
    <source>
        <dbReference type="ARBA" id="ARBA00022833"/>
    </source>
</evidence>
<dbReference type="PROSITE" id="PS00028">
    <property type="entry name" value="ZINC_FINGER_C2H2_1"/>
    <property type="match status" value="3"/>
</dbReference>
<dbReference type="FunFam" id="3.30.160.60:FF:001498">
    <property type="entry name" value="Zinc finger protein 404"/>
    <property type="match status" value="1"/>
</dbReference>
<reference evidence="9" key="1">
    <citation type="submission" date="2023-10" db="EMBL/GenBank/DDBJ databases">
        <title>Genome assembly of Pristionchus species.</title>
        <authorList>
            <person name="Yoshida K."/>
            <person name="Sommer R.J."/>
        </authorList>
    </citation>
    <scope>NUCLEOTIDE SEQUENCE</scope>
    <source>
        <strain evidence="9">RS5133</strain>
    </source>
</reference>
<keyword evidence="2" id="KW-0479">Metal-binding</keyword>
<gene>
    <name evidence="9" type="ORF">PFISCL1PPCAC_22025</name>
</gene>
<comment type="caution">
    <text evidence="9">The sequence shown here is derived from an EMBL/GenBank/DDBJ whole genome shotgun (WGS) entry which is preliminary data.</text>
</comment>
<evidence type="ECO:0000256" key="3">
    <source>
        <dbReference type="ARBA" id="ARBA00022737"/>
    </source>
</evidence>
<sequence length="432" mass="47257">ATTVIISSSSRSSGQSIFVNRYRMHFSTGDEGRHHYSLDPAATNVMSSSPPLSSIATTSSTSSIQHSMSINDHLSSCPLPPLSPHPACPTQSTTTAASHQSVMQWTSAPINYAQQNPSTSMLDGGYGSAGVQSGSAACQQQQLDQMIRMHSSSTSSSSPINNNIGDMSGLSDAHQLKNEPIDPSYPLSNLGHMGMPGFEMLSSPYASSARSHSEGSLVLPPQLRRSSRASVDGFSRCRHCPKKLSTPEQMEEHMVECKLDRVHQCTRCEKRFKARGGLQQHMRIHDEVKPFECTFCQKRFTQKSHIDQHLRIHTGLKPFSCRYCGRLFRQRSQQLGHENTHFNTANNRLMNLPLQMPPAECEPALNLSHQHSPHSGQSSPIPPVTVSSPYAPMPAPSDNIAALLGMHTGAPPQMIVPCTTFQPIDLINTTTH</sequence>
<dbReference type="PANTHER" id="PTHR16515:SF49">
    <property type="entry name" value="GASTRULA ZINC FINGER PROTEIN XLCGF49.1-LIKE-RELATED"/>
    <property type="match status" value="1"/>
</dbReference>
<dbReference type="PANTHER" id="PTHR16515">
    <property type="entry name" value="PR DOMAIN ZINC FINGER PROTEIN"/>
    <property type="match status" value="1"/>
</dbReference>
<dbReference type="Pfam" id="PF00096">
    <property type="entry name" value="zf-C2H2"/>
    <property type="match status" value="2"/>
</dbReference>
<evidence type="ECO:0000313" key="9">
    <source>
        <dbReference type="EMBL" id="GMT30728.1"/>
    </source>
</evidence>
<evidence type="ECO:0000256" key="1">
    <source>
        <dbReference type="ARBA" id="ARBA00004123"/>
    </source>
</evidence>
<feature type="domain" description="C2H2-type" evidence="8">
    <location>
        <begin position="291"/>
        <end position="318"/>
    </location>
</feature>
<dbReference type="GO" id="GO:0010468">
    <property type="term" value="P:regulation of gene expression"/>
    <property type="evidence" value="ECO:0007669"/>
    <property type="project" value="TreeGrafter"/>
</dbReference>
<evidence type="ECO:0000256" key="6">
    <source>
        <dbReference type="ARBA" id="ARBA00023242"/>
    </source>
</evidence>
<keyword evidence="10" id="KW-1185">Reference proteome</keyword>
<evidence type="ECO:0000256" key="2">
    <source>
        <dbReference type="ARBA" id="ARBA00022723"/>
    </source>
</evidence>
<dbReference type="Proteomes" id="UP001432322">
    <property type="component" value="Unassembled WGS sequence"/>
</dbReference>
<keyword evidence="3" id="KW-0677">Repeat</keyword>
<evidence type="ECO:0000313" key="10">
    <source>
        <dbReference type="Proteomes" id="UP001432322"/>
    </source>
</evidence>
<evidence type="ECO:0000259" key="8">
    <source>
        <dbReference type="PROSITE" id="PS50157"/>
    </source>
</evidence>
<dbReference type="FunFam" id="3.30.160.60:FF:000100">
    <property type="entry name" value="Zinc finger 45-like"/>
    <property type="match status" value="1"/>
</dbReference>
<dbReference type="PROSITE" id="PS50157">
    <property type="entry name" value="ZINC_FINGER_C2H2_2"/>
    <property type="match status" value="3"/>
</dbReference>
<dbReference type="EMBL" id="BTSY01000005">
    <property type="protein sequence ID" value="GMT30728.1"/>
    <property type="molecule type" value="Genomic_DNA"/>
</dbReference>
<feature type="non-terminal residue" evidence="9">
    <location>
        <position position="1"/>
    </location>
</feature>
<accession>A0AAV5WJA5</accession>
<organism evidence="9 10">
    <name type="scientific">Pristionchus fissidentatus</name>
    <dbReference type="NCBI Taxonomy" id="1538716"/>
    <lineage>
        <taxon>Eukaryota</taxon>
        <taxon>Metazoa</taxon>
        <taxon>Ecdysozoa</taxon>
        <taxon>Nematoda</taxon>
        <taxon>Chromadorea</taxon>
        <taxon>Rhabditida</taxon>
        <taxon>Rhabditina</taxon>
        <taxon>Diplogasteromorpha</taxon>
        <taxon>Diplogasteroidea</taxon>
        <taxon>Neodiplogasteridae</taxon>
        <taxon>Pristionchus</taxon>
    </lineage>
</organism>
<keyword evidence="5" id="KW-0862">Zinc</keyword>
<dbReference type="Gene3D" id="3.30.160.60">
    <property type="entry name" value="Classic Zinc Finger"/>
    <property type="match status" value="3"/>
</dbReference>
<feature type="domain" description="C2H2-type" evidence="8">
    <location>
        <begin position="263"/>
        <end position="290"/>
    </location>
</feature>
<feature type="domain" description="C2H2-type" evidence="8">
    <location>
        <begin position="319"/>
        <end position="346"/>
    </location>
</feature>
<dbReference type="SUPFAM" id="SSF57667">
    <property type="entry name" value="beta-beta-alpha zinc fingers"/>
    <property type="match status" value="2"/>
</dbReference>
<dbReference type="AlphaFoldDB" id="A0AAV5WJA5"/>
<dbReference type="InterPro" id="IPR036236">
    <property type="entry name" value="Znf_C2H2_sf"/>
</dbReference>
<dbReference type="SMART" id="SM00355">
    <property type="entry name" value="ZnF_C2H2"/>
    <property type="match status" value="4"/>
</dbReference>
<dbReference type="InterPro" id="IPR050331">
    <property type="entry name" value="Zinc_finger"/>
</dbReference>
<proteinExistence type="predicted"/>
<name>A0AAV5WJA5_9BILA</name>
<dbReference type="InterPro" id="IPR013087">
    <property type="entry name" value="Znf_C2H2_type"/>
</dbReference>
<comment type="subcellular location">
    <subcellularLocation>
        <location evidence="1">Nucleus</location>
    </subcellularLocation>
</comment>
<keyword evidence="4 7" id="KW-0863">Zinc-finger</keyword>
<keyword evidence="6" id="KW-0539">Nucleus</keyword>
<dbReference type="GO" id="GO:0005634">
    <property type="term" value="C:nucleus"/>
    <property type="evidence" value="ECO:0007669"/>
    <property type="project" value="UniProtKB-SubCell"/>
</dbReference>
<protein>
    <recommendedName>
        <fullName evidence="8">C2H2-type domain-containing protein</fullName>
    </recommendedName>
</protein>
<evidence type="ECO:0000256" key="4">
    <source>
        <dbReference type="ARBA" id="ARBA00022771"/>
    </source>
</evidence>
<dbReference type="GO" id="GO:0008270">
    <property type="term" value="F:zinc ion binding"/>
    <property type="evidence" value="ECO:0007669"/>
    <property type="project" value="UniProtKB-KW"/>
</dbReference>